<dbReference type="InterPro" id="IPR057527">
    <property type="entry name" value="HVO_A0261-like_N"/>
</dbReference>
<organism evidence="3 4">
    <name type="scientific">Methanolobus vulcani</name>
    <dbReference type="NCBI Taxonomy" id="38026"/>
    <lineage>
        <taxon>Archaea</taxon>
        <taxon>Methanobacteriati</taxon>
        <taxon>Methanobacteriota</taxon>
        <taxon>Stenosarchaea group</taxon>
        <taxon>Methanomicrobia</taxon>
        <taxon>Methanosarcinales</taxon>
        <taxon>Methanosarcinaceae</taxon>
        <taxon>Methanolobus</taxon>
    </lineage>
</organism>
<feature type="domain" description="HVO-A0261-like N-terminal" evidence="2">
    <location>
        <begin position="6"/>
        <end position="87"/>
    </location>
</feature>
<dbReference type="SUPFAM" id="SSF46785">
    <property type="entry name" value="Winged helix' DNA-binding domain"/>
    <property type="match status" value="1"/>
</dbReference>
<accession>A0A7Z7B0J7</accession>
<dbReference type="Pfam" id="PF25213">
    <property type="entry name" value="HVO_A0261_N"/>
    <property type="match status" value="1"/>
</dbReference>
<name>A0A7Z7B0J7_9EURY</name>
<comment type="caution">
    <text evidence="3">The sequence shown here is derived from an EMBL/GenBank/DDBJ whole genome shotgun (WGS) entry which is preliminary data.</text>
</comment>
<dbReference type="Gene3D" id="1.10.10.10">
    <property type="entry name" value="Winged helix-like DNA-binding domain superfamily/Winged helix DNA-binding domain"/>
    <property type="match status" value="1"/>
</dbReference>
<dbReference type="InterPro" id="IPR013561">
    <property type="entry name" value="FilR1_middle_dom"/>
</dbReference>
<feature type="domain" description="Methanogenesis regulatory protein FilR1 middle" evidence="1">
    <location>
        <begin position="134"/>
        <end position="253"/>
    </location>
</feature>
<proteinExistence type="predicted"/>
<dbReference type="InterPro" id="IPR036390">
    <property type="entry name" value="WH_DNA-bd_sf"/>
</dbReference>
<dbReference type="RefSeq" id="WP_091708884.1">
    <property type="nucleotide sequence ID" value="NZ_FNCA01000002.1"/>
</dbReference>
<dbReference type="EMBL" id="FNCA01000002">
    <property type="protein sequence ID" value="SDF52886.1"/>
    <property type="molecule type" value="Genomic_DNA"/>
</dbReference>
<dbReference type="Proteomes" id="UP000199259">
    <property type="component" value="Unassembled WGS sequence"/>
</dbReference>
<gene>
    <name evidence="3" type="ORF">SAMN04488589_0794</name>
</gene>
<dbReference type="InterPro" id="IPR016490">
    <property type="entry name" value="Tscrpt_reg_HTH_AF0396-typ3"/>
</dbReference>
<evidence type="ECO:0000259" key="1">
    <source>
        <dbReference type="Pfam" id="PF08350"/>
    </source>
</evidence>
<evidence type="ECO:0000313" key="3">
    <source>
        <dbReference type="EMBL" id="SDF52886.1"/>
    </source>
</evidence>
<reference evidence="3 4" key="1">
    <citation type="submission" date="2016-10" db="EMBL/GenBank/DDBJ databases">
        <authorList>
            <person name="Varghese N."/>
            <person name="Submissions S."/>
        </authorList>
    </citation>
    <scope>NUCLEOTIDE SEQUENCE [LARGE SCALE GENOMIC DNA]</scope>
    <source>
        <strain evidence="3 4">PL 12/M</strain>
    </source>
</reference>
<evidence type="ECO:0000313" key="4">
    <source>
        <dbReference type="Proteomes" id="UP000199259"/>
    </source>
</evidence>
<keyword evidence="4" id="KW-1185">Reference proteome</keyword>
<evidence type="ECO:0000259" key="2">
    <source>
        <dbReference type="Pfam" id="PF25213"/>
    </source>
</evidence>
<dbReference type="PIRSF" id="PIRSF006692">
    <property type="entry name" value="TF_HTH_AF0396_prd"/>
    <property type="match status" value="1"/>
</dbReference>
<sequence>MRKALIETISRSEKRKDVLLLLKNGPVRMSTILQKLDVSRNALLPQMKILDEAHLITKNEKEDTYALSKYGKLIVSDLEPLLSTLETLEKQMDYLLNHNIDFIPPELFYRMRELKNCALIEPDLHEALDLSKVAIKNCLKSQKICSLASFYHSEYSSLFTKYAKNGSEFRFVITEEVLTKFIEEEKQKLKELIQYPNINFYIYPHKMEVSAVLMAEDFILLRLLTLNEIYDPRYLISDDPEAINWGNELFDHYFIKSVPLLKIE</sequence>
<dbReference type="InterPro" id="IPR036388">
    <property type="entry name" value="WH-like_DNA-bd_sf"/>
</dbReference>
<protein>
    <submittedName>
        <fullName evidence="3">Predicted transcriptional regulator, contains HTH domain</fullName>
    </submittedName>
</protein>
<dbReference type="AlphaFoldDB" id="A0A7Z7B0J7"/>
<dbReference type="OrthoDB" id="11410at2157"/>
<dbReference type="Pfam" id="PF08350">
    <property type="entry name" value="FilR1_middle"/>
    <property type="match status" value="1"/>
</dbReference>